<comment type="caution">
    <text evidence="2">The sequence shown here is derived from an EMBL/GenBank/DDBJ whole genome shotgun (WGS) entry which is preliminary data.</text>
</comment>
<organism evidence="2 3">
    <name type="scientific">Cyclotella atomus</name>
    <dbReference type="NCBI Taxonomy" id="382360"/>
    <lineage>
        <taxon>Eukaryota</taxon>
        <taxon>Sar</taxon>
        <taxon>Stramenopiles</taxon>
        <taxon>Ochrophyta</taxon>
        <taxon>Bacillariophyta</taxon>
        <taxon>Coscinodiscophyceae</taxon>
        <taxon>Thalassiosirophycidae</taxon>
        <taxon>Stephanodiscales</taxon>
        <taxon>Stephanodiscaceae</taxon>
        <taxon>Cyclotella</taxon>
    </lineage>
</organism>
<sequence>MHPLIPFLVIALVVAIQVSEAFTSSRVCDVFAHPSSMTAYIDGMYYESSQNTPIVNPRSYKLCHVILLRDSPDRNTNKDMEHTVRCLMDFVGIPRDEAEDIAEHARKIPGFCEIGLYEEADATMYWEHLNGNGVPCKTI</sequence>
<reference evidence="2 3" key="1">
    <citation type="submission" date="2024-10" db="EMBL/GenBank/DDBJ databases">
        <title>Updated reference genomes for cyclostephanoid diatoms.</title>
        <authorList>
            <person name="Roberts W.R."/>
            <person name="Alverson A.J."/>
        </authorList>
    </citation>
    <scope>NUCLEOTIDE SEQUENCE [LARGE SCALE GENOMIC DNA]</scope>
    <source>
        <strain evidence="2 3">AJA010-31</strain>
    </source>
</reference>
<keyword evidence="1" id="KW-0732">Signal</keyword>
<evidence type="ECO:0000313" key="2">
    <source>
        <dbReference type="EMBL" id="KAL3773829.1"/>
    </source>
</evidence>
<evidence type="ECO:0000256" key="1">
    <source>
        <dbReference type="SAM" id="SignalP"/>
    </source>
</evidence>
<dbReference type="AlphaFoldDB" id="A0ABD3NCN9"/>
<dbReference type="EMBL" id="JALLPJ020001218">
    <property type="protein sequence ID" value="KAL3773829.1"/>
    <property type="molecule type" value="Genomic_DNA"/>
</dbReference>
<evidence type="ECO:0000313" key="3">
    <source>
        <dbReference type="Proteomes" id="UP001530400"/>
    </source>
</evidence>
<feature type="chain" id="PRO_5044874339" evidence="1">
    <location>
        <begin position="22"/>
        <end position="139"/>
    </location>
</feature>
<name>A0ABD3NCN9_9STRA</name>
<proteinExistence type="predicted"/>
<protein>
    <submittedName>
        <fullName evidence="2">Uncharacterized protein</fullName>
    </submittedName>
</protein>
<accession>A0ABD3NCN9</accession>
<keyword evidence="3" id="KW-1185">Reference proteome</keyword>
<dbReference type="Proteomes" id="UP001530400">
    <property type="component" value="Unassembled WGS sequence"/>
</dbReference>
<gene>
    <name evidence="2" type="ORF">ACHAWO_006933</name>
</gene>
<feature type="signal peptide" evidence="1">
    <location>
        <begin position="1"/>
        <end position="21"/>
    </location>
</feature>